<proteinExistence type="inferred from homology"/>
<evidence type="ECO:0000256" key="5">
    <source>
        <dbReference type="ARBA" id="ARBA00022741"/>
    </source>
</evidence>
<comment type="similarity">
    <text evidence="2 10">Belongs to the ribonucleoside diphosphate reductase class-2 family.</text>
</comment>
<evidence type="ECO:0000256" key="10">
    <source>
        <dbReference type="RuleBase" id="RU364064"/>
    </source>
</evidence>
<dbReference type="RefSeq" id="WP_121083626.1">
    <property type="nucleotide sequence ID" value="NZ_RBZU01000001.1"/>
</dbReference>
<feature type="compositionally biased region" description="Low complexity" evidence="11">
    <location>
        <begin position="799"/>
        <end position="812"/>
    </location>
</feature>
<comment type="caution">
    <text evidence="13">The sequence shown here is derived from an EMBL/GenBank/DDBJ whole genome shotgun (WGS) entry which is preliminary data.</text>
</comment>
<dbReference type="PANTHER" id="PTHR43371:SF1">
    <property type="entry name" value="RIBONUCLEOSIDE-DIPHOSPHATE REDUCTASE"/>
    <property type="match status" value="1"/>
</dbReference>
<evidence type="ECO:0000256" key="3">
    <source>
        <dbReference type="ARBA" id="ARBA00022628"/>
    </source>
</evidence>
<dbReference type="PRINTS" id="PR01183">
    <property type="entry name" value="RIBORDTASEM1"/>
</dbReference>
<gene>
    <name evidence="13" type="ORF">D7S86_04015</name>
</gene>
<keyword evidence="7" id="KW-1015">Disulfide bond</keyword>
<dbReference type="InterPro" id="IPR000788">
    <property type="entry name" value="RNR_lg_C"/>
</dbReference>
<dbReference type="GO" id="GO:0000166">
    <property type="term" value="F:nucleotide binding"/>
    <property type="evidence" value="ECO:0007669"/>
    <property type="project" value="UniProtKB-KW"/>
</dbReference>
<keyword evidence="4 10" id="KW-0237">DNA synthesis</keyword>
<dbReference type="PANTHER" id="PTHR43371">
    <property type="entry name" value="VITAMIN B12-DEPENDENT RIBONUCLEOTIDE REDUCTASE"/>
    <property type="match status" value="1"/>
</dbReference>
<accession>A0A494YFE2</accession>
<sequence>MPAPFAPPPPRISTPAHAAPAPQPICADVLLEKYAKGDETDVDAIYRRVARGVAQAEPEPLRADAQAAFVENFARGALGAGRIMSAAGADIAATLINCFVQPVGDSIQGVDEDGLPGIYVALLQAAETMRRGGGVGYNFSAIRPKGARVHSTGSAASGPCSYMDVFDASCRTVESAGARRGAQMGILDCDHPDLLEFITAKHAQGRWNNFNVSVAVTDAFMQAVADDAVWELAHRAEPSPALKASNAVRQRADGKWVYQEIRARAIWDVVMRSTYDVAEPGVVFVSRMNEDNNLRAIETIRATNPCGEQPLPAYGCCNLGPLNLTRFVVDPFAARHGGVASFDWDGLIWSTRTQVRFLDDVLDVTLWPLREQHAEAHAKRRIGVGFTGLGDALVMLGLRYDSAEGRDYAARIAQTLRDAAYAASVDLARERGPFPAFDARDYLAPGTFASRLPQALQDAIRRDGIRNSHLLSIAPTGTVSLAFADNASNGIEPAFSWTYQRTRRLADGSHQTTTVEDHAYRLYRELGGDTAALPGYFVSALDMSAQDHLEMMAAVQPFIDTSISKTVNVPEDYPFEAFEDLYVEAWRRGLKGLATYRPNTTLGAVLSVAPPSTPSDAPSPDPDLYLDSETDPLRIAIDHRPRGELPAIIEKVEYLTAAGKKSLYVAVSFLEVTGRLGGADVTIDRPIEFFMPAGQRDESQQWITATMRSLSLAARGGFVARNLQDLRKVSWDRGQVRLGEVKRLDGHRVPRWHDSEVAALAYAIQQILYRRGFLDAEGGQVPSRELARLRAERAPEAPGPGETTAGAASLPRGIGADGLAGPPGGVAGPVTGNDAMPDTRIANGAPHALLPMHGSTCATCGANAVIRKDGCDFCTACGEVGACG</sequence>
<dbReference type="GO" id="GO:0071897">
    <property type="term" value="P:DNA biosynthetic process"/>
    <property type="evidence" value="ECO:0007669"/>
    <property type="project" value="UniProtKB-KW"/>
</dbReference>
<evidence type="ECO:0000256" key="2">
    <source>
        <dbReference type="ARBA" id="ARBA00007405"/>
    </source>
</evidence>
<keyword evidence="14" id="KW-1185">Reference proteome</keyword>
<dbReference type="GO" id="GO:0004748">
    <property type="term" value="F:ribonucleoside-diphosphate reductase activity, thioredoxin disulfide as acceptor"/>
    <property type="evidence" value="ECO:0007669"/>
    <property type="project" value="UniProtKB-EC"/>
</dbReference>
<comment type="function">
    <text evidence="10">Catalyzes the reduction of ribonucleotides to deoxyribonucleotides. May function to provide a pool of deoxyribonucleotide precursors for DNA repair during oxygen limitation and/or for immediate growth after restoration of oxygen.</text>
</comment>
<dbReference type="Gene3D" id="3.20.70.20">
    <property type="match status" value="1"/>
</dbReference>
<evidence type="ECO:0000256" key="6">
    <source>
        <dbReference type="ARBA" id="ARBA00023002"/>
    </source>
</evidence>
<feature type="region of interest" description="Disordered" evidence="11">
    <location>
        <begin position="1"/>
        <end position="20"/>
    </location>
</feature>
<keyword evidence="6 10" id="KW-0560">Oxidoreductase</keyword>
<dbReference type="EMBL" id="RBZU01000001">
    <property type="protein sequence ID" value="RKP59083.1"/>
    <property type="molecule type" value="Genomic_DNA"/>
</dbReference>
<dbReference type="Proteomes" id="UP000270342">
    <property type="component" value="Unassembled WGS sequence"/>
</dbReference>
<feature type="compositionally biased region" description="Pro residues" evidence="11">
    <location>
        <begin position="1"/>
        <end position="12"/>
    </location>
</feature>
<feature type="region of interest" description="Disordered" evidence="11">
    <location>
        <begin position="792"/>
        <end position="812"/>
    </location>
</feature>
<dbReference type="AlphaFoldDB" id="A0A494YFE2"/>
<evidence type="ECO:0000256" key="11">
    <source>
        <dbReference type="SAM" id="MobiDB-lite"/>
    </source>
</evidence>
<dbReference type="EC" id="1.17.4.1" evidence="10"/>
<dbReference type="InterPro" id="IPR050862">
    <property type="entry name" value="RdRp_reductase_class-2"/>
</dbReference>
<dbReference type="SUPFAM" id="SSF51998">
    <property type="entry name" value="PFL-like glycyl radical enzymes"/>
    <property type="match status" value="1"/>
</dbReference>
<comment type="catalytic activity">
    <reaction evidence="9 10">
        <text>a 2'-deoxyribonucleoside 5'-diphosphate + [thioredoxin]-disulfide + H2O = a ribonucleoside 5'-diphosphate + [thioredoxin]-dithiol</text>
        <dbReference type="Rhea" id="RHEA:23252"/>
        <dbReference type="Rhea" id="RHEA-COMP:10698"/>
        <dbReference type="Rhea" id="RHEA-COMP:10700"/>
        <dbReference type="ChEBI" id="CHEBI:15377"/>
        <dbReference type="ChEBI" id="CHEBI:29950"/>
        <dbReference type="ChEBI" id="CHEBI:50058"/>
        <dbReference type="ChEBI" id="CHEBI:57930"/>
        <dbReference type="ChEBI" id="CHEBI:73316"/>
        <dbReference type="EC" id="1.17.4.1"/>
    </reaction>
</comment>
<dbReference type="OrthoDB" id="9762933at2"/>
<dbReference type="CDD" id="cd02888">
    <property type="entry name" value="RNR_II_dimer"/>
    <property type="match status" value="1"/>
</dbReference>
<keyword evidence="5 10" id="KW-0547">Nucleotide-binding</keyword>
<evidence type="ECO:0000256" key="7">
    <source>
        <dbReference type="ARBA" id="ARBA00023157"/>
    </source>
</evidence>
<feature type="domain" description="Ribonucleotide reductase large subunit C-terminal" evidence="12">
    <location>
        <begin position="97"/>
        <end position="596"/>
    </location>
</feature>
<protein>
    <recommendedName>
        <fullName evidence="10">Vitamin B12-dependent ribonucleotide reductase</fullName>
        <ecNumber evidence="10">1.17.4.1</ecNumber>
    </recommendedName>
</protein>
<comment type="cofactor">
    <cofactor evidence="1 10">
        <name>adenosylcob(III)alamin</name>
        <dbReference type="ChEBI" id="CHEBI:18408"/>
    </cofactor>
</comment>
<reference evidence="13 14" key="1">
    <citation type="submission" date="2018-10" db="EMBL/GenBank/DDBJ databases">
        <title>Robbsia sp. DHC34, isolated from soil.</title>
        <authorList>
            <person name="Gao Z.-H."/>
            <person name="Qiu L.-H."/>
        </authorList>
    </citation>
    <scope>NUCLEOTIDE SEQUENCE [LARGE SCALE GENOMIC DNA]</scope>
    <source>
        <strain evidence="13 14">DHC34</strain>
    </source>
</reference>
<organism evidence="13 14">
    <name type="scientific">Pararobbsia silviterrae</name>
    <dbReference type="NCBI Taxonomy" id="1792498"/>
    <lineage>
        <taxon>Bacteria</taxon>
        <taxon>Pseudomonadati</taxon>
        <taxon>Pseudomonadota</taxon>
        <taxon>Betaproteobacteria</taxon>
        <taxon>Burkholderiales</taxon>
        <taxon>Burkholderiaceae</taxon>
        <taxon>Pararobbsia</taxon>
    </lineage>
</organism>
<evidence type="ECO:0000313" key="13">
    <source>
        <dbReference type="EMBL" id="RKP59083.1"/>
    </source>
</evidence>
<dbReference type="GO" id="GO:0031419">
    <property type="term" value="F:cobalamin binding"/>
    <property type="evidence" value="ECO:0007669"/>
    <property type="project" value="UniProtKB-KW"/>
</dbReference>
<name>A0A494YFE2_9BURK</name>
<evidence type="ECO:0000256" key="1">
    <source>
        <dbReference type="ARBA" id="ARBA00001922"/>
    </source>
</evidence>
<evidence type="ECO:0000256" key="9">
    <source>
        <dbReference type="ARBA" id="ARBA00047754"/>
    </source>
</evidence>
<keyword evidence="3 10" id="KW-0846">Cobalamin</keyword>
<dbReference type="NCBIfam" id="TIGR02504">
    <property type="entry name" value="NrdJ_Z"/>
    <property type="match status" value="1"/>
</dbReference>
<evidence type="ECO:0000259" key="12">
    <source>
        <dbReference type="Pfam" id="PF02867"/>
    </source>
</evidence>
<dbReference type="Pfam" id="PF02867">
    <property type="entry name" value="Ribonuc_red_lgC"/>
    <property type="match status" value="1"/>
</dbReference>
<keyword evidence="8 10" id="KW-0170">Cobalt</keyword>
<evidence type="ECO:0000313" key="14">
    <source>
        <dbReference type="Proteomes" id="UP000270342"/>
    </source>
</evidence>
<dbReference type="InterPro" id="IPR013344">
    <property type="entry name" value="RNR_NrdJ/NrdZ"/>
</dbReference>
<evidence type="ECO:0000256" key="4">
    <source>
        <dbReference type="ARBA" id="ARBA00022634"/>
    </source>
</evidence>
<evidence type="ECO:0000256" key="8">
    <source>
        <dbReference type="ARBA" id="ARBA00023285"/>
    </source>
</evidence>